<evidence type="ECO:0000256" key="2">
    <source>
        <dbReference type="ARBA" id="ARBA00022691"/>
    </source>
</evidence>
<dbReference type="GO" id="GO:0003824">
    <property type="term" value="F:catalytic activity"/>
    <property type="evidence" value="ECO:0007669"/>
    <property type="project" value="InterPro"/>
</dbReference>
<organism evidence="8 9">
    <name type="scientific">Algisphaera agarilytica</name>
    <dbReference type="NCBI Taxonomy" id="1385975"/>
    <lineage>
        <taxon>Bacteria</taxon>
        <taxon>Pseudomonadati</taxon>
        <taxon>Planctomycetota</taxon>
        <taxon>Phycisphaerae</taxon>
        <taxon>Phycisphaerales</taxon>
        <taxon>Phycisphaeraceae</taxon>
        <taxon>Algisphaera</taxon>
    </lineage>
</organism>
<dbReference type="InterPro" id="IPR024521">
    <property type="entry name" value="ArsS-like_C"/>
</dbReference>
<dbReference type="AlphaFoldDB" id="A0A7X0LKU9"/>
<evidence type="ECO:0000256" key="5">
    <source>
        <dbReference type="ARBA" id="ARBA00023014"/>
    </source>
</evidence>
<dbReference type="Proteomes" id="UP000541810">
    <property type="component" value="Unassembled WGS sequence"/>
</dbReference>
<dbReference type="PANTHER" id="PTHR43728:SF1">
    <property type="entry name" value="FE-S OXIDOREDUCTASE"/>
    <property type="match status" value="1"/>
</dbReference>
<dbReference type="EMBL" id="JACHGY010000001">
    <property type="protein sequence ID" value="MBB6429318.1"/>
    <property type="molecule type" value="Genomic_DNA"/>
</dbReference>
<keyword evidence="9" id="KW-1185">Reference proteome</keyword>
<evidence type="ECO:0000313" key="8">
    <source>
        <dbReference type="EMBL" id="MBB6429318.1"/>
    </source>
</evidence>
<dbReference type="PANTHER" id="PTHR43728">
    <property type="entry name" value="SLR0304 PROTEIN"/>
    <property type="match status" value="1"/>
</dbReference>
<dbReference type="Pfam" id="PF12345">
    <property type="entry name" value="DUF3641"/>
    <property type="match status" value="1"/>
</dbReference>
<dbReference type="Pfam" id="PF04055">
    <property type="entry name" value="Radical_SAM"/>
    <property type="match status" value="1"/>
</dbReference>
<feature type="domain" description="Radical SAM core" evidence="6">
    <location>
        <begin position="33"/>
        <end position="181"/>
    </location>
</feature>
<reference evidence="8 9" key="1">
    <citation type="submission" date="2020-08" db="EMBL/GenBank/DDBJ databases">
        <title>Genomic Encyclopedia of Type Strains, Phase IV (KMG-IV): sequencing the most valuable type-strain genomes for metagenomic binning, comparative biology and taxonomic classification.</title>
        <authorList>
            <person name="Goeker M."/>
        </authorList>
    </citation>
    <scope>NUCLEOTIDE SEQUENCE [LARGE SCALE GENOMIC DNA]</scope>
    <source>
        <strain evidence="8 9">DSM 103725</strain>
    </source>
</reference>
<evidence type="ECO:0000256" key="1">
    <source>
        <dbReference type="ARBA" id="ARBA00001966"/>
    </source>
</evidence>
<comment type="cofactor">
    <cofactor evidence="1">
        <name>[4Fe-4S] cluster</name>
        <dbReference type="ChEBI" id="CHEBI:49883"/>
    </cofactor>
</comment>
<dbReference type="RefSeq" id="WP_184676903.1">
    <property type="nucleotide sequence ID" value="NZ_JACHGY010000001.1"/>
</dbReference>
<dbReference type="Gene3D" id="3.20.20.70">
    <property type="entry name" value="Aldolase class I"/>
    <property type="match status" value="1"/>
</dbReference>
<proteinExistence type="predicted"/>
<evidence type="ECO:0000313" key="9">
    <source>
        <dbReference type="Proteomes" id="UP000541810"/>
    </source>
</evidence>
<dbReference type="InterPro" id="IPR026351">
    <property type="entry name" value="rSAM_ArsS-like"/>
</dbReference>
<evidence type="ECO:0000259" key="7">
    <source>
        <dbReference type="Pfam" id="PF12345"/>
    </source>
</evidence>
<evidence type="ECO:0000259" key="6">
    <source>
        <dbReference type="Pfam" id="PF04055"/>
    </source>
</evidence>
<sequence length="336" mass="37527">MTSLSLPVVEEQAFHRHFETELRAAAKITTLQINIGLRCNLACNHCHVDSSPARIAETENMTAATAERVMQWLSDNLTIQTVDITGGSPEMNPNFKDIVRHARSLGMDVIDRCNPTILTYTDTRKYESATYRWVPGFLAEHKVIVTASLPCYLQDNVDKQRGRGSYDASVEGLLLLNDVGYGKDPELPLNLVYNPGGPGLPPPQEALEGDYKRELRERFGIEFTQLWTITNMPIKRWRRDLEKAGKLESYMDLLVGAYNADTIEGLMCRHQIHIDSQGRLSDCDFNRALDMDTPGYDDKFLWDTTAEELADRVIATADHCYGCTAGSGSSCTGSLA</sequence>
<name>A0A7X0LKU9_9BACT</name>
<gene>
    <name evidence="8" type="ORF">HNQ40_001124</name>
</gene>
<keyword evidence="3" id="KW-0479">Metal-binding</keyword>
<dbReference type="NCBIfam" id="TIGR04167">
    <property type="entry name" value="rSAM_SeCys"/>
    <property type="match status" value="1"/>
</dbReference>
<dbReference type="InterPro" id="IPR007197">
    <property type="entry name" value="rSAM"/>
</dbReference>
<dbReference type="GO" id="GO:0046872">
    <property type="term" value="F:metal ion binding"/>
    <property type="evidence" value="ECO:0007669"/>
    <property type="project" value="UniProtKB-KW"/>
</dbReference>
<dbReference type="SFLD" id="SFLDS00029">
    <property type="entry name" value="Radical_SAM"/>
    <property type="match status" value="1"/>
</dbReference>
<dbReference type="CDD" id="cd01335">
    <property type="entry name" value="Radical_SAM"/>
    <property type="match status" value="1"/>
</dbReference>
<comment type="caution">
    <text evidence="8">The sequence shown here is derived from an EMBL/GenBank/DDBJ whole genome shotgun (WGS) entry which is preliminary data.</text>
</comment>
<protein>
    <submittedName>
        <fullName evidence="8">Radical SAM/Cys-rich protein</fullName>
    </submittedName>
</protein>
<dbReference type="SUPFAM" id="SSF102114">
    <property type="entry name" value="Radical SAM enzymes"/>
    <property type="match status" value="1"/>
</dbReference>
<dbReference type="InterPro" id="IPR013785">
    <property type="entry name" value="Aldolase_TIM"/>
</dbReference>
<keyword evidence="4" id="KW-0408">Iron</keyword>
<evidence type="ECO:0000256" key="4">
    <source>
        <dbReference type="ARBA" id="ARBA00023004"/>
    </source>
</evidence>
<keyword evidence="5" id="KW-0411">Iron-sulfur</keyword>
<dbReference type="SFLD" id="SFLDG01067">
    <property type="entry name" value="SPASM/twitch_domain_containing"/>
    <property type="match status" value="1"/>
</dbReference>
<keyword evidence="2" id="KW-0949">S-adenosyl-L-methionine</keyword>
<dbReference type="InterPro" id="IPR058240">
    <property type="entry name" value="rSAM_sf"/>
</dbReference>
<dbReference type="GO" id="GO:0051536">
    <property type="term" value="F:iron-sulfur cluster binding"/>
    <property type="evidence" value="ECO:0007669"/>
    <property type="project" value="UniProtKB-KW"/>
</dbReference>
<feature type="domain" description="Arsenosugar biosynthesis radical SAM protein ArsS-like C-terminal" evidence="7">
    <location>
        <begin position="200"/>
        <end position="334"/>
    </location>
</feature>
<accession>A0A7X0LKU9</accession>
<evidence type="ECO:0000256" key="3">
    <source>
        <dbReference type="ARBA" id="ARBA00022723"/>
    </source>
</evidence>